<name>A0A934Q1Y6_9BURK</name>
<evidence type="ECO:0000313" key="3">
    <source>
        <dbReference type="Proteomes" id="UP000617041"/>
    </source>
</evidence>
<dbReference type="InterPro" id="IPR027383">
    <property type="entry name" value="Znf_put"/>
</dbReference>
<evidence type="ECO:0000259" key="1">
    <source>
        <dbReference type="Pfam" id="PF13490"/>
    </source>
</evidence>
<keyword evidence="3" id="KW-1185">Reference proteome</keyword>
<protein>
    <submittedName>
        <fullName evidence="2">Zf-HC2 domain-containing protein</fullName>
    </submittedName>
</protein>
<sequence length="195" mass="20670">MSAAAAHIPLDVLLQDWLGETDPATRDAVDAHLMACDDCGVLLDDLVAHAAGVRDAVRSGAVGVAVGGGFVERLPGLGIRVREYRVAPNGSVNCTVAPDDDVLVSRLEVPLAGVQRLDMAMELSLDPGVVYHSDDVPFDPAAGEVLFLAPMAQVRARPTHTVHMTLVAHDGTGSRELGRYEFRHSPWDARPPAAP</sequence>
<dbReference type="RefSeq" id="WP_200787702.1">
    <property type="nucleotide sequence ID" value="NZ_JAEDAO010000001.1"/>
</dbReference>
<evidence type="ECO:0000313" key="2">
    <source>
        <dbReference type="EMBL" id="MBK0392787.1"/>
    </source>
</evidence>
<dbReference type="AlphaFoldDB" id="A0A934Q1Y6"/>
<feature type="domain" description="Putative zinc-finger" evidence="1">
    <location>
        <begin position="19"/>
        <end position="39"/>
    </location>
</feature>
<dbReference type="EMBL" id="JAEDAO010000001">
    <property type="protein sequence ID" value="MBK0392787.1"/>
    <property type="molecule type" value="Genomic_DNA"/>
</dbReference>
<accession>A0A934Q1Y6</accession>
<gene>
    <name evidence="2" type="ORF">I8E28_09295</name>
</gene>
<dbReference type="Pfam" id="PF13490">
    <property type="entry name" value="zf-HC2"/>
    <property type="match status" value="1"/>
</dbReference>
<reference evidence="2" key="1">
    <citation type="submission" date="2020-12" db="EMBL/GenBank/DDBJ databases">
        <title>Ramlibacter sp. nov., isolated from a freshwater alga, Cryptomonas.</title>
        <authorList>
            <person name="Kim H.M."/>
            <person name="Jeon C.O."/>
        </authorList>
    </citation>
    <scope>NUCLEOTIDE SEQUENCE</scope>
    <source>
        <strain evidence="2">CrO1</strain>
    </source>
</reference>
<proteinExistence type="predicted"/>
<comment type="caution">
    <text evidence="2">The sequence shown here is derived from an EMBL/GenBank/DDBJ whole genome shotgun (WGS) entry which is preliminary data.</text>
</comment>
<organism evidence="2 3">
    <name type="scientific">Ramlibacter algicola</name>
    <dbReference type="NCBI Taxonomy" id="2795217"/>
    <lineage>
        <taxon>Bacteria</taxon>
        <taxon>Pseudomonadati</taxon>
        <taxon>Pseudomonadota</taxon>
        <taxon>Betaproteobacteria</taxon>
        <taxon>Burkholderiales</taxon>
        <taxon>Comamonadaceae</taxon>
        <taxon>Ramlibacter</taxon>
    </lineage>
</organism>
<dbReference type="Proteomes" id="UP000617041">
    <property type="component" value="Unassembled WGS sequence"/>
</dbReference>